<proteinExistence type="predicted"/>
<evidence type="ECO:0000259" key="2">
    <source>
        <dbReference type="Pfam" id="PF26122"/>
    </source>
</evidence>
<feature type="region of interest" description="Disordered" evidence="1">
    <location>
        <begin position="69"/>
        <end position="115"/>
    </location>
</feature>
<evidence type="ECO:0000313" key="3">
    <source>
        <dbReference type="EMBL" id="KAF9777816.1"/>
    </source>
</evidence>
<reference evidence="3" key="1">
    <citation type="journal article" date="2020" name="Nat. Commun.">
        <title>Large-scale genome sequencing of mycorrhizal fungi provides insights into the early evolution of symbiotic traits.</title>
        <authorList>
            <person name="Miyauchi S."/>
            <person name="Kiss E."/>
            <person name="Kuo A."/>
            <person name="Drula E."/>
            <person name="Kohler A."/>
            <person name="Sanchez-Garcia M."/>
            <person name="Morin E."/>
            <person name="Andreopoulos B."/>
            <person name="Barry K.W."/>
            <person name="Bonito G."/>
            <person name="Buee M."/>
            <person name="Carver A."/>
            <person name="Chen C."/>
            <person name="Cichocki N."/>
            <person name="Clum A."/>
            <person name="Culley D."/>
            <person name="Crous P.W."/>
            <person name="Fauchery L."/>
            <person name="Girlanda M."/>
            <person name="Hayes R.D."/>
            <person name="Keri Z."/>
            <person name="LaButti K."/>
            <person name="Lipzen A."/>
            <person name="Lombard V."/>
            <person name="Magnuson J."/>
            <person name="Maillard F."/>
            <person name="Murat C."/>
            <person name="Nolan M."/>
            <person name="Ohm R.A."/>
            <person name="Pangilinan J."/>
            <person name="Pereira M.F."/>
            <person name="Perotto S."/>
            <person name="Peter M."/>
            <person name="Pfister S."/>
            <person name="Riley R."/>
            <person name="Sitrit Y."/>
            <person name="Stielow J.B."/>
            <person name="Szollosi G."/>
            <person name="Zifcakova L."/>
            <person name="Stursova M."/>
            <person name="Spatafora J.W."/>
            <person name="Tedersoo L."/>
            <person name="Vaario L.M."/>
            <person name="Yamada A."/>
            <person name="Yan M."/>
            <person name="Wang P."/>
            <person name="Xu J."/>
            <person name="Bruns T."/>
            <person name="Baldrian P."/>
            <person name="Vilgalys R."/>
            <person name="Dunand C."/>
            <person name="Henrissat B."/>
            <person name="Grigoriev I.V."/>
            <person name="Hibbett D."/>
            <person name="Nagy L.G."/>
            <person name="Martin F.M."/>
        </authorList>
    </citation>
    <scope>NUCLEOTIDE SEQUENCE</scope>
    <source>
        <strain evidence="3">UH-Tt-Lm1</strain>
    </source>
</reference>
<evidence type="ECO:0000256" key="1">
    <source>
        <dbReference type="SAM" id="MobiDB-lite"/>
    </source>
</evidence>
<name>A0A9P6H209_9AGAM</name>
<dbReference type="EMBL" id="WIUZ02000027">
    <property type="protein sequence ID" value="KAF9777816.1"/>
    <property type="molecule type" value="Genomic_DNA"/>
</dbReference>
<keyword evidence="4" id="KW-1185">Reference proteome</keyword>
<comment type="caution">
    <text evidence="3">The sequence shown here is derived from an EMBL/GenBank/DDBJ whole genome shotgun (WGS) entry which is preliminary data.</text>
</comment>
<dbReference type="Pfam" id="PF26122">
    <property type="entry name" value="CBM_Mok13"/>
    <property type="match status" value="1"/>
</dbReference>
<dbReference type="Proteomes" id="UP000736335">
    <property type="component" value="Unassembled WGS sequence"/>
</dbReference>
<gene>
    <name evidence="3" type="ORF">BJ322DRAFT_1176726</name>
</gene>
<organism evidence="3 4">
    <name type="scientific">Thelephora terrestris</name>
    <dbReference type="NCBI Taxonomy" id="56493"/>
    <lineage>
        <taxon>Eukaryota</taxon>
        <taxon>Fungi</taxon>
        <taxon>Dikarya</taxon>
        <taxon>Basidiomycota</taxon>
        <taxon>Agaricomycotina</taxon>
        <taxon>Agaricomycetes</taxon>
        <taxon>Thelephorales</taxon>
        <taxon>Thelephoraceae</taxon>
        <taxon>Thelephora</taxon>
    </lineage>
</organism>
<accession>A0A9P6H209</accession>
<dbReference type="OrthoDB" id="512920at2759"/>
<dbReference type="InterPro" id="IPR058659">
    <property type="entry name" value="Mok11-13/Ags1-like_CBM"/>
</dbReference>
<evidence type="ECO:0000313" key="4">
    <source>
        <dbReference type="Proteomes" id="UP000736335"/>
    </source>
</evidence>
<feature type="domain" description="Mok11-13/Ags1-like CBM" evidence="2">
    <location>
        <begin position="112"/>
        <end position="164"/>
    </location>
</feature>
<protein>
    <recommendedName>
        <fullName evidence="2">Mok11-13/Ags1-like CBM domain-containing protein</fullName>
    </recommendedName>
</protein>
<sequence>MDVSLSLTLRRCFVVVDSPPYAQPGRFRNSPLSTPGFPNLVPLASQESSRGHYRQDSKGFRGLDGIVGVSGATLPPSTSPPPITPIDELSEAGAQGNPGPGPSSSGRHISPTDDDYFYGDVDGDGVLDRLPPNSAAPSYVNMTAPPEPFIAWMSAVDDATLAWSGLTLWTISPTSF</sequence>
<reference evidence="3" key="2">
    <citation type="submission" date="2020-11" db="EMBL/GenBank/DDBJ databases">
        <authorList>
            <consortium name="DOE Joint Genome Institute"/>
            <person name="Kuo A."/>
            <person name="Miyauchi S."/>
            <person name="Kiss E."/>
            <person name="Drula E."/>
            <person name="Kohler A."/>
            <person name="Sanchez-Garcia M."/>
            <person name="Andreopoulos B."/>
            <person name="Barry K.W."/>
            <person name="Bonito G."/>
            <person name="Buee M."/>
            <person name="Carver A."/>
            <person name="Chen C."/>
            <person name="Cichocki N."/>
            <person name="Clum A."/>
            <person name="Culley D."/>
            <person name="Crous P.W."/>
            <person name="Fauchery L."/>
            <person name="Girlanda M."/>
            <person name="Hayes R."/>
            <person name="Keri Z."/>
            <person name="Labutti K."/>
            <person name="Lipzen A."/>
            <person name="Lombard V."/>
            <person name="Magnuson J."/>
            <person name="Maillard F."/>
            <person name="Morin E."/>
            <person name="Murat C."/>
            <person name="Nolan M."/>
            <person name="Ohm R."/>
            <person name="Pangilinan J."/>
            <person name="Pereira M."/>
            <person name="Perotto S."/>
            <person name="Peter M."/>
            <person name="Riley R."/>
            <person name="Sitrit Y."/>
            <person name="Stielow B."/>
            <person name="Szollosi G."/>
            <person name="Zifcakova L."/>
            <person name="Stursova M."/>
            <person name="Spatafora J.W."/>
            <person name="Tedersoo L."/>
            <person name="Vaario L.-M."/>
            <person name="Yamada A."/>
            <person name="Yan M."/>
            <person name="Wang P."/>
            <person name="Xu J."/>
            <person name="Bruns T."/>
            <person name="Baldrian P."/>
            <person name="Vilgalys R."/>
            <person name="Henrissat B."/>
            <person name="Grigoriev I.V."/>
            <person name="Hibbett D."/>
            <person name="Nagy L.G."/>
            <person name="Martin F.M."/>
        </authorList>
    </citation>
    <scope>NUCLEOTIDE SEQUENCE</scope>
    <source>
        <strain evidence="3">UH-Tt-Lm1</strain>
    </source>
</reference>
<dbReference type="AlphaFoldDB" id="A0A9P6H209"/>